<accession>A0A1I0IV55</accession>
<keyword evidence="2" id="KW-1185">Reference proteome</keyword>
<protein>
    <submittedName>
        <fullName evidence="1">Uncharacterized protein</fullName>
    </submittedName>
</protein>
<dbReference type="RefSeq" id="WP_139246245.1">
    <property type="nucleotide sequence ID" value="NZ_FOIC01000026.1"/>
</dbReference>
<dbReference type="Proteomes" id="UP000199320">
    <property type="component" value="Unassembled WGS sequence"/>
</dbReference>
<proteinExistence type="predicted"/>
<dbReference type="AlphaFoldDB" id="A0A1I0IV55"/>
<organism evidence="1 2">
    <name type="scientific">Natrinema hispanicum</name>
    <dbReference type="NCBI Taxonomy" id="392421"/>
    <lineage>
        <taxon>Archaea</taxon>
        <taxon>Methanobacteriati</taxon>
        <taxon>Methanobacteriota</taxon>
        <taxon>Stenosarchaea group</taxon>
        <taxon>Halobacteria</taxon>
        <taxon>Halobacteriales</taxon>
        <taxon>Natrialbaceae</taxon>
        <taxon>Natrinema</taxon>
    </lineage>
</organism>
<dbReference type="Gene3D" id="2.60.40.10">
    <property type="entry name" value="Immunoglobulins"/>
    <property type="match status" value="1"/>
</dbReference>
<name>A0A1I0IV55_9EURY</name>
<evidence type="ECO:0000313" key="1">
    <source>
        <dbReference type="EMBL" id="SEU01189.1"/>
    </source>
</evidence>
<evidence type="ECO:0000313" key="2">
    <source>
        <dbReference type="Proteomes" id="UP000199320"/>
    </source>
</evidence>
<dbReference type="PROSITE" id="PS51257">
    <property type="entry name" value="PROKAR_LIPOPROTEIN"/>
    <property type="match status" value="1"/>
</dbReference>
<dbReference type="EMBL" id="FOIC01000026">
    <property type="protein sequence ID" value="SEU01189.1"/>
    <property type="molecule type" value="Genomic_DNA"/>
</dbReference>
<sequence length="165" mass="18025">MAESYKRRSLLASVGSVALLAGCMDKSVEDSVEYVSPEDADFSIDILDISLPNSQSIPPETNTTIEMEVTNKSDEAAESVSLDLDIYAKTDSFLVGEEDPLYSNWEQIGDLAGGESETIEYKIGINEISAVPIIESDCKFRYDAEISYHSGSEMHKGEHSISCPV</sequence>
<dbReference type="InterPro" id="IPR013783">
    <property type="entry name" value="Ig-like_fold"/>
</dbReference>
<reference evidence="2" key="1">
    <citation type="submission" date="2016-10" db="EMBL/GenBank/DDBJ databases">
        <authorList>
            <person name="Varghese N."/>
            <person name="Submissions S."/>
        </authorList>
    </citation>
    <scope>NUCLEOTIDE SEQUENCE [LARGE SCALE GENOMIC DNA]</scope>
    <source>
        <strain evidence="2">CDM_6</strain>
    </source>
</reference>
<dbReference type="STRING" id="392421.SAMN04488694_12639"/>
<gene>
    <name evidence="1" type="ORF">SAMN04488694_12639</name>
</gene>